<feature type="domain" description="FHA" evidence="5">
    <location>
        <begin position="82"/>
        <end position="131"/>
    </location>
</feature>
<dbReference type="EC" id="2.7.7.65" evidence="2"/>
<accession>A0A5C4RUS2</accession>
<dbReference type="EMBL" id="SMDR01000001">
    <property type="protein sequence ID" value="TNJ34920.1"/>
    <property type="molecule type" value="Genomic_DNA"/>
</dbReference>
<dbReference type="CDD" id="cd01949">
    <property type="entry name" value="GGDEF"/>
    <property type="match status" value="1"/>
</dbReference>
<feature type="domain" description="GGDEF" evidence="6">
    <location>
        <begin position="199"/>
        <end position="331"/>
    </location>
</feature>
<evidence type="ECO:0000313" key="7">
    <source>
        <dbReference type="EMBL" id="TNJ34920.1"/>
    </source>
</evidence>
<dbReference type="GO" id="GO:0043709">
    <property type="term" value="P:cell adhesion involved in single-species biofilm formation"/>
    <property type="evidence" value="ECO:0007669"/>
    <property type="project" value="TreeGrafter"/>
</dbReference>
<evidence type="ECO:0000259" key="5">
    <source>
        <dbReference type="PROSITE" id="PS50006"/>
    </source>
</evidence>
<dbReference type="InterPro" id="IPR000253">
    <property type="entry name" value="FHA_dom"/>
</dbReference>
<dbReference type="Gene3D" id="3.30.70.270">
    <property type="match status" value="1"/>
</dbReference>
<dbReference type="InterPro" id="IPR008984">
    <property type="entry name" value="SMAD_FHA_dom_sf"/>
</dbReference>
<comment type="cofactor">
    <cofactor evidence="1">
        <name>Mg(2+)</name>
        <dbReference type="ChEBI" id="CHEBI:18420"/>
    </cofactor>
</comment>
<comment type="catalytic activity">
    <reaction evidence="3">
        <text>2 GTP = 3',3'-c-di-GMP + 2 diphosphate</text>
        <dbReference type="Rhea" id="RHEA:24898"/>
        <dbReference type="ChEBI" id="CHEBI:33019"/>
        <dbReference type="ChEBI" id="CHEBI:37565"/>
        <dbReference type="ChEBI" id="CHEBI:58805"/>
        <dbReference type="EC" id="2.7.7.65"/>
    </reaction>
</comment>
<dbReference type="GO" id="GO:1902201">
    <property type="term" value="P:negative regulation of bacterial-type flagellum-dependent cell motility"/>
    <property type="evidence" value="ECO:0007669"/>
    <property type="project" value="TreeGrafter"/>
</dbReference>
<dbReference type="CDD" id="cd00060">
    <property type="entry name" value="FHA"/>
    <property type="match status" value="1"/>
</dbReference>
<dbReference type="FunFam" id="3.30.70.270:FF:000001">
    <property type="entry name" value="Diguanylate cyclase domain protein"/>
    <property type="match status" value="1"/>
</dbReference>
<evidence type="ECO:0000256" key="4">
    <source>
        <dbReference type="SAM" id="MobiDB-lite"/>
    </source>
</evidence>
<dbReference type="NCBIfam" id="TIGR00254">
    <property type="entry name" value="GGDEF"/>
    <property type="match status" value="1"/>
</dbReference>
<evidence type="ECO:0000256" key="2">
    <source>
        <dbReference type="ARBA" id="ARBA00012528"/>
    </source>
</evidence>
<comment type="caution">
    <text evidence="7">The sequence shown here is derived from an EMBL/GenBank/DDBJ whole genome shotgun (WGS) entry which is preliminary data.</text>
</comment>
<feature type="region of interest" description="Disordered" evidence="4">
    <location>
        <begin position="1"/>
        <end position="38"/>
    </location>
</feature>
<proteinExistence type="predicted"/>
<dbReference type="PROSITE" id="PS50006">
    <property type="entry name" value="FHA_DOMAIN"/>
    <property type="match status" value="1"/>
</dbReference>
<reference evidence="7 8" key="1">
    <citation type="submission" date="2019-03" db="EMBL/GenBank/DDBJ databases">
        <title>Arenimonas daejeonensis sp. nov., isolated from compost.</title>
        <authorList>
            <person name="Jeon C.O."/>
        </authorList>
    </citation>
    <scope>NUCLEOTIDE SEQUENCE [LARGE SCALE GENOMIC DNA]</scope>
    <source>
        <strain evidence="7 8">R29</strain>
    </source>
</reference>
<evidence type="ECO:0000256" key="1">
    <source>
        <dbReference type="ARBA" id="ARBA00001946"/>
    </source>
</evidence>
<dbReference type="SMART" id="SM00267">
    <property type="entry name" value="GGDEF"/>
    <property type="match status" value="1"/>
</dbReference>
<dbReference type="InterPro" id="IPR043128">
    <property type="entry name" value="Rev_trsase/Diguanyl_cyclase"/>
</dbReference>
<dbReference type="OrthoDB" id="9803824at2"/>
<keyword evidence="8" id="KW-1185">Reference proteome</keyword>
<dbReference type="InterPro" id="IPR050469">
    <property type="entry name" value="Diguanylate_Cyclase"/>
</dbReference>
<dbReference type="SUPFAM" id="SSF55073">
    <property type="entry name" value="Nucleotide cyclase"/>
    <property type="match status" value="1"/>
</dbReference>
<dbReference type="PANTHER" id="PTHR45138:SF9">
    <property type="entry name" value="DIGUANYLATE CYCLASE DGCM-RELATED"/>
    <property type="match status" value="1"/>
</dbReference>
<gene>
    <name evidence="7" type="ORF">E1B00_03845</name>
</gene>
<dbReference type="Proteomes" id="UP000305760">
    <property type="component" value="Unassembled WGS sequence"/>
</dbReference>
<organism evidence="7 8">
    <name type="scientific">Arenimonas terrae</name>
    <dbReference type="NCBI Taxonomy" id="2546226"/>
    <lineage>
        <taxon>Bacteria</taxon>
        <taxon>Pseudomonadati</taxon>
        <taxon>Pseudomonadota</taxon>
        <taxon>Gammaproteobacteria</taxon>
        <taxon>Lysobacterales</taxon>
        <taxon>Lysobacteraceae</taxon>
        <taxon>Arenimonas</taxon>
    </lineage>
</organism>
<dbReference type="InterPro" id="IPR000160">
    <property type="entry name" value="GGDEF_dom"/>
</dbReference>
<evidence type="ECO:0000256" key="3">
    <source>
        <dbReference type="ARBA" id="ARBA00034247"/>
    </source>
</evidence>
<dbReference type="SMART" id="SM00240">
    <property type="entry name" value="FHA"/>
    <property type="match status" value="1"/>
</dbReference>
<dbReference type="Pfam" id="PF00990">
    <property type="entry name" value="GGDEF"/>
    <property type="match status" value="1"/>
</dbReference>
<dbReference type="PANTHER" id="PTHR45138">
    <property type="entry name" value="REGULATORY COMPONENTS OF SENSORY TRANSDUCTION SYSTEM"/>
    <property type="match status" value="1"/>
</dbReference>
<dbReference type="GO" id="GO:0052621">
    <property type="term" value="F:diguanylate cyclase activity"/>
    <property type="evidence" value="ECO:0007669"/>
    <property type="project" value="UniProtKB-EC"/>
</dbReference>
<dbReference type="SUPFAM" id="SSF49879">
    <property type="entry name" value="SMAD/FHA domain"/>
    <property type="match status" value="1"/>
</dbReference>
<dbReference type="PROSITE" id="PS50887">
    <property type="entry name" value="GGDEF"/>
    <property type="match status" value="1"/>
</dbReference>
<dbReference type="Gene3D" id="2.60.200.20">
    <property type="match status" value="1"/>
</dbReference>
<evidence type="ECO:0000313" key="8">
    <source>
        <dbReference type="Proteomes" id="UP000305760"/>
    </source>
</evidence>
<sequence>MMARPCRAVDVRPASRPVPGLGLHSSGDFRPQQMSTSDADPITTQLTLLSGGPRRSGPRSACVVVIHGEGLGKRADIEEAPVTVGRSQEADLHIPHKSVSRQHCEIRREGDAYRLRDLGATNRTRVNDLPVTETLLADGDHITLGETILKFISHASVEARYHEEVYQLATHDALTEIYNRRHFVELVDKEIARALRHGRPLVMCIIDVDLFKPVNDQFGHIAGDGVLRQMAGLVRAFVRGEDIAARIGGEEFAVLLPESDLEAAHAFAERLREAVAATPFELGGESRHLTISIGIAGLADNRRERSALMQAADAALYRAKDEGRNRVCVEP</sequence>
<name>A0A5C4RUS2_9GAMM</name>
<dbReference type="InterPro" id="IPR029787">
    <property type="entry name" value="Nucleotide_cyclase"/>
</dbReference>
<dbReference type="AlphaFoldDB" id="A0A5C4RUS2"/>
<protein>
    <recommendedName>
        <fullName evidence="2">diguanylate cyclase</fullName>
        <ecNumber evidence="2">2.7.7.65</ecNumber>
    </recommendedName>
</protein>
<dbReference type="GO" id="GO:0005886">
    <property type="term" value="C:plasma membrane"/>
    <property type="evidence" value="ECO:0007669"/>
    <property type="project" value="TreeGrafter"/>
</dbReference>
<dbReference type="Pfam" id="PF00498">
    <property type="entry name" value="FHA"/>
    <property type="match status" value="1"/>
</dbReference>
<evidence type="ECO:0000259" key="6">
    <source>
        <dbReference type="PROSITE" id="PS50887"/>
    </source>
</evidence>